<reference evidence="2" key="1">
    <citation type="submission" date="2023-02" db="EMBL/GenBank/DDBJ databases">
        <title>Polaribacter ponticola sp. nov., isolated from seawater.</title>
        <authorList>
            <person name="Baek J.H."/>
            <person name="Kim J.M."/>
            <person name="Choi D.G."/>
            <person name="Jeon C.O."/>
        </authorList>
    </citation>
    <scope>NUCLEOTIDE SEQUENCE</scope>
    <source>
        <strain evidence="2">MSW5</strain>
    </source>
</reference>
<dbReference type="InterPro" id="IPR015943">
    <property type="entry name" value="WD40/YVTN_repeat-like_dom_sf"/>
</dbReference>
<dbReference type="PROSITE" id="PS51257">
    <property type="entry name" value="PROKAR_LIPOPROTEIN"/>
    <property type="match status" value="1"/>
</dbReference>
<dbReference type="SUPFAM" id="SSF63825">
    <property type="entry name" value="YWTD domain"/>
    <property type="match status" value="1"/>
</dbReference>
<feature type="chain" id="PRO_5046980629" description="LVIVD repeat-containing protein" evidence="1">
    <location>
        <begin position="26"/>
        <end position="557"/>
    </location>
</feature>
<organism evidence="2 3">
    <name type="scientific">Polaribacter ponticola</name>
    <dbReference type="NCBI Taxonomy" id="2978475"/>
    <lineage>
        <taxon>Bacteria</taxon>
        <taxon>Pseudomonadati</taxon>
        <taxon>Bacteroidota</taxon>
        <taxon>Flavobacteriia</taxon>
        <taxon>Flavobacteriales</taxon>
        <taxon>Flavobacteriaceae</taxon>
    </lineage>
</organism>
<accession>A0ABT5S6F3</accession>
<protein>
    <recommendedName>
        <fullName evidence="4">LVIVD repeat-containing protein</fullName>
    </recommendedName>
</protein>
<keyword evidence="3" id="KW-1185">Reference proteome</keyword>
<dbReference type="RefSeq" id="WP_265726231.1">
    <property type="nucleotide sequence ID" value="NZ_JAOSLC020000002.1"/>
</dbReference>
<keyword evidence="1" id="KW-0732">Signal</keyword>
<proteinExistence type="predicted"/>
<evidence type="ECO:0000313" key="3">
    <source>
        <dbReference type="Proteomes" id="UP001151478"/>
    </source>
</evidence>
<evidence type="ECO:0000256" key="1">
    <source>
        <dbReference type="SAM" id="SignalP"/>
    </source>
</evidence>
<comment type="caution">
    <text evidence="2">The sequence shown here is derived from an EMBL/GenBank/DDBJ whole genome shotgun (WGS) entry which is preliminary data.</text>
</comment>
<evidence type="ECO:0000313" key="2">
    <source>
        <dbReference type="EMBL" id="MDD7913678.1"/>
    </source>
</evidence>
<name>A0ABT5S6F3_9FLAO</name>
<dbReference type="Gene3D" id="2.130.10.10">
    <property type="entry name" value="YVTN repeat-like/Quinoprotein amine dehydrogenase"/>
    <property type="match status" value="1"/>
</dbReference>
<sequence length="557" mass="59205">MKKNISISLLSLFVFVISCSSPKTSDIEEQVQESKVILNNSNLSHRLNEGNLGVIGIKEAPKEDPGSANTAVMSKNAVTDVASNIPMVLIAEVSAPVHEGVTLRATHVAINGDYAYVSYNVEGSTYLGGIDIINIADPTAPVIELQAILPNTDISSISYYNNSLFIAGATNSNDVDESNPAVVIKMELQGGLPTENISLIDVSSYVATDVIANSNGIYSVSGDNGDLSKYDLNSNNIIKSIPLNDLRAIGEYNNKIIVLSGTEGIHVYDSNNLNAVKSFSTSQDIVESKRTIDFYDNNVLVAEGKKGLEFYNLDSGNNSATIDLPEVTDVNIDQNEVVTNAVTVTNDHIFLANGAAGIAVHDLKDGISNISKTGTLDINGSSNYVKSKDGYVFVASGNGGFKILKVVEDDSNSSGTDIICTGLPIYTGTSWLNVNSNNPQSYSGSASLNGLNVNDDLTFCGSLAVRNGLNINSGGNFYMSGSIVQGSVHNKWNSFNINNNATFYIEGSMVIYGNMILNDGATIEFLGSGSSVTIYGDVIKNGNVTIKGDYTDTFNKL</sequence>
<evidence type="ECO:0008006" key="4">
    <source>
        <dbReference type="Google" id="ProtNLM"/>
    </source>
</evidence>
<feature type="signal peptide" evidence="1">
    <location>
        <begin position="1"/>
        <end position="25"/>
    </location>
</feature>
<dbReference type="EMBL" id="JAOSLC020000002">
    <property type="protein sequence ID" value="MDD7913678.1"/>
    <property type="molecule type" value="Genomic_DNA"/>
</dbReference>
<gene>
    <name evidence="2" type="ORF">N5A56_004290</name>
</gene>
<dbReference type="Proteomes" id="UP001151478">
    <property type="component" value="Unassembled WGS sequence"/>
</dbReference>